<dbReference type="AlphaFoldDB" id="A0A6A4VP60"/>
<dbReference type="Pfam" id="PF23088">
    <property type="entry name" value="DUF7047"/>
    <property type="match status" value="1"/>
</dbReference>
<dbReference type="OrthoDB" id="5918296at2759"/>
<accession>A0A6A4VP60</accession>
<sequence length="380" mass="39011">MANKTGSGTVDVKGVDSSGQTVVVAPSVAFDARVIAEFDGTGDVVEWLGRAELLCQHRGVDAAAIIPLRLTGGAFAVWAQLPDESRGSLAAIRAGLYQAFALDQHAAYEAFTTRRLRSGESADVFLADLQRLAQLFGGVPERALTCAFVAGLPESVRQMVRAGSRAEGLDLASVLARARAVLSDERVAAAAAAAAAGPAPLAPALSRQRLSAQEGPSRRASRPRRCWACAWLKRRANAVTRGWDDMTGDRTLQAQVDHVAERVNSDDPAHGVWCVSVGTAVAADTGAAVGTAVAADTGAAVGTAVAADTEAAVGTAVAADTGATAVVGAAVAAGTEAAVATGATVDASIAELHERAGHPGIRRTWYFARRDIAPTITRSQ</sequence>
<evidence type="ECO:0000259" key="1">
    <source>
        <dbReference type="Pfam" id="PF23088"/>
    </source>
</evidence>
<dbReference type="Proteomes" id="UP000440578">
    <property type="component" value="Unassembled WGS sequence"/>
</dbReference>
<name>A0A6A4VP60_AMPAM</name>
<reference evidence="2 3" key="1">
    <citation type="submission" date="2019-07" db="EMBL/GenBank/DDBJ databases">
        <title>Draft genome assembly of a fouling barnacle, Amphibalanus amphitrite (Darwin, 1854): The first reference genome for Thecostraca.</title>
        <authorList>
            <person name="Kim W."/>
        </authorList>
    </citation>
    <scope>NUCLEOTIDE SEQUENCE [LARGE SCALE GENOMIC DNA]</scope>
    <source>
        <strain evidence="2">SNU_AA5</strain>
        <tissue evidence="2">Soma without cirri and trophi</tissue>
    </source>
</reference>
<feature type="domain" description="DUF7047" evidence="1">
    <location>
        <begin position="227"/>
        <end position="264"/>
    </location>
</feature>
<dbReference type="EMBL" id="VIIS01001457">
    <property type="protein sequence ID" value="KAF0297947.1"/>
    <property type="molecule type" value="Genomic_DNA"/>
</dbReference>
<keyword evidence="3" id="KW-1185">Reference proteome</keyword>
<gene>
    <name evidence="2" type="ORF">FJT64_004674</name>
</gene>
<protein>
    <recommendedName>
        <fullName evidence="1">DUF7047 domain-containing protein</fullName>
    </recommendedName>
</protein>
<dbReference type="InterPro" id="IPR055475">
    <property type="entry name" value="DUF7047"/>
</dbReference>
<evidence type="ECO:0000313" key="3">
    <source>
        <dbReference type="Proteomes" id="UP000440578"/>
    </source>
</evidence>
<evidence type="ECO:0000313" key="2">
    <source>
        <dbReference type="EMBL" id="KAF0297947.1"/>
    </source>
</evidence>
<organism evidence="2 3">
    <name type="scientific">Amphibalanus amphitrite</name>
    <name type="common">Striped barnacle</name>
    <name type="synonym">Balanus amphitrite</name>
    <dbReference type="NCBI Taxonomy" id="1232801"/>
    <lineage>
        <taxon>Eukaryota</taxon>
        <taxon>Metazoa</taxon>
        <taxon>Ecdysozoa</taxon>
        <taxon>Arthropoda</taxon>
        <taxon>Crustacea</taxon>
        <taxon>Multicrustacea</taxon>
        <taxon>Cirripedia</taxon>
        <taxon>Thoracica</taxon>
        <taxon>Thoracicalcarea</taxon>
        <taxon>Balanomorpha</taxon>
        <taxon>Balanoidea</taxon>
        <taxon>Balanidae</taxon>
        <taxon>Amphibalaninae</taxon>
        <taxon>Amphibalanus</taxon>
    </lineage>
</organism>
<proteinExistence type="predicted"/>
<comment type="caution">
    <text evidence="2">The sequence shown here is derived from an EMBL/GenBank/DDBJ whole genome shotgun (WGS) entry which is preliminary data.</text>
</comment>